<accession>A0A3N5Y4U2</accession>
<dbReference type="Proteomes" id="UP000275281">
    <property type="component" value="Unassembled WGS sequence"/>
</dbReference>
<reference evidence="1 2" key="1">
    <citation type="submission" date="2018-11" db="EMBL/GenBank/DDBJ databases">
        <authorList>
            <person name="Ye M.-Q."/>
            <person name="Du Z.-J."/>
        </authorList>
    </citation>
    <scope>NUCLEOTIDE SEQUENCE [LARGE SCALE GENOMIC DNA]</scope>
    <source>
        <strain evidence="1 2">U0105</strain>
    </source>
</reference>
<dbReference type="AlphaFoldDB" id="A0A3N5Y4U2"/>
<dbReference type="RefSeq" id="WP_124026641.1">
    <property type="nucleotide sequence ID" value="NZ_JBHRSN010000005.1"/>
</dbReference>
<proteinExistence type="predicted"/>
<evidence type="ECO:0000313" key="1">
    <source>
        <dbReference type="EMBL" id="RPJ68640.1"/>
    </source>
</evidence>
<name>A0A3N5Y4U2_9ALTE</name>
<gene>
    <name evidence="1" type="ORF">DRW07_04360</name>
</gene>
<evidence type="ECO:0000313" key="2">
    <source>
        <dbReference type="Proteomes" id="UP000275281"/>
    </source>
</evidence>
<sequence>MKTKPISWWALLAAGLFSTNALYSLFFADAERTTFLQEFQTGLLFLIFSAIKSTHEKKEVVDAAAGSLRSN</sequence>
<keyword evidence="2" id="KW-1185">Reference proteome</keyword>
<protein>
    <submittedName>
        <fullName evidence="1">Uncharacterized protein</fullName>
    </submittedName>
</protein>
<organism evidence="1 2">
    <name type="scientific">Alteromonas sediminis</name>
    <dbReference type="NCBI Taxonomy" id="2259342"/>
    <lineage>
        <taxon>Bacteria</taxon>
        <taxon>Pseudomonadati</taxon>
        <taxon>Pseudomonadota</taxon>
        <taxon>Gammaproteobacteria</taxon>
        <taxon>Alteromonadales</taxon>
        <taxon>Alteromonadaceae</taxon>
        <taxon>Alteromonas/Salinimonas group</taxon>
        <taxon>Alteromonas</taxon>
    </lineage>
</organism>
<dbReference type="EMBL" id="RPOK01000001">
    <property type="protein sequence ID" value="RPJ68640.1"/>
    <property type="molecule type" value="Genomic_DNA"/>
</dbReference>
<comment type="caution">
    <text evidence="1">The sequence shown here is derived from an EMBL/GenBank/DDBJ whole genome shotgun (WGS) entry which is preliminary data.</text>
</comment>